<protein>
    <submittedName>
        <fullName evidence="2">Uncharacterized protein</fullName>
    </submittedName>
</protein>
<organism evidence="3">
    <name type="scientific">Melampsora larici-populina (strain 98AG31 / pathotype 3-4-7)</name>
    <name type="common">Poplar leaf rust fungus</name>
    <dbReference type="NCBI Taxonomy" id="747676"/>
    <lineage>
        <taxon>Eukaryota</taxon>
        <taxon>Fungi</taxon>
        <taxon>Dikarya</taxon>
        <taxon>Basidiomycota</taxon>
        <taxon>Pucciniomycotina</taxon>
        <taxon>Pucciniomycetes</taxon>
        <taxon>Pucciniales</taxon>
        <taxon>Melampsoraceae</taxon>
        <taxon>Melampsora</taxon>
    </lineage>
</organism>
<sequence>MSNVREIVGDNPTYFDLIYLVHPSDFLAADQTPHVKGTSTVAEDPNAARARSFRRNVVWALDRGNVKSAFAGVNQHALEYFALNTSELYDLQHHKDLLLAEASAIAAHLHEDRCHIAFFTHTLSRPNVDTCDQLVFPQMAAKAKVVLAVDQVSFDSISRNIGHLSAIIREQAERACHHELYLPRAHTPPVAHSATWYVTRFIFRSTVVLATHDDETTTSESLNSDEEADEEDGEAGDQDPAPPTYEATSQNAPKAHSGFFYPISHTVFIVTRLVK</sequence>
<feature type="region of interest" description="Disordered" evidence="1">
    <location>
        <begin position="214"/>
        <end position="255"/>
    </location>
</feature>
<dbReference type="RefSeq" id="XP_007409438.1">
    <property type="nucleotide sequence ID" value="XM_007409376.1"/>
</dbReference>
<feature type="compositionally biased region" description="Acidic residues" evidence="1">
    <location>
        <begin position="223"/>
        <end position="237"/>
    </location>
</feature>
<evidence type="ECO:0000256" key="1">
    <source>
        <dbReference type="SAM" id="MobiDB-lite"/>
    </source>
</evidence>
<name>F4RJA8_MELLP</name>
<dbReference type="VEuPathDB" id="FungiDB:MELLADRAFT_62545"/>
<proteinExistence type="predicted"/>
<keyword evidence="3" id="KW-1185">Reference proteome</keyword>
<dbReference type="OrthoDB" id="2515925at2759"/>
<dbReference type="EMBL" id="GL883104">
    <property type="protein sequence ID" value="EGG07531.1"/>
    <property type="molecule type" value="Genomic_DNA"/>
</dbReference>
<dbReference type="GeneID" id="18929931"/>
<dbReference type="InParanoid" id="F4RJA8"/>
<dbReference type="Proteomes" id="UP000001072">
    <property type="component" value="Unassembled WGS sequence"/>
</dbReference>
<dbReference type="KEGG" id="mlr:MELLADRAFT_62545"/>
<dbReference type="HOGENOM" id="CLU_1012219_0_0_1"/>
<reference evidence="3" key="1">
    <citation type="journal article" date="2011" name="Proc. Natl. Acad. Sci. U.S.A.">
        <title>Obligate biotrophy features unraveled by the genomic analysis of rust fungi.</title>
        <authorList>
            <person name="Duplessis S."/>
            <person name="Cuomo C.A."/>
            <person name="Lin Y.-C."/>
            <person name="Aerts A."/>
            <person name="Tisserant E."/>
            <person name="Veneault-Fourrey C."/>
            <person name="Joly D.L."/>
            <person name="Hacquard S."/>
            <person name="Amselem J."/>
            <person name="Cantarel B.L."/>
            <person name="Chiu R."/>
            <person name="Coutinho P.M."/>
            <person name="Feau N."/>
            <person name="Field M."/>
            <person name="Frey P."/>
            <person name="Gelhaye E."/>
            <person name="Goldberg J."/>
            <person name="Grabherr M.G."/>
            <person name="Kodira C.D."/>
            <person name="Kohler A."/>
            <person name="Kuees U."/>
            <person name="Lindquist E.A."/>
            <person name="Lucas S.M."/>
            <person name="Mago R."/>
            <person name="Mauceli E."/>
            <person name="Morin E."/>
            <person name="Murat C."/>
            <person name="Pangilinan J.L."/>
            <person name="Park R."/>
            <person name="Pearson M."/>
            <person name="Quesneville H."/>
            <person name="Rouhier N."/>
            <person name="Sakthikumar S."/>
            <person name="Salamov A.A."/>
            <person name="Schmutz J."/>
            <person name="Selles B."/>
            <person name="Shapiro H."/>
            <person name="Tanguay P."/>
            <person name="Tuskan G.A."/>
            <person name="Henrissat B."/>
            <person name="Van de Peer Y."/>
            <person name="Rouze P."/>
            <person name="Ellis J.G."/>
            <person name="Dodds P.N."/>
            <person name="Schein J.E."/>
            <person name="Zhong S."/>
            <person name="Hamelin R.C."/>
            <person name="Grigoriev I.V."/>
            <person name="Szabo L.J."/>
            <person name="Martin F."/>
        </authorList>
    </citation>
    <scope>NUCLEOTIDE SEQUENCE [LARGE SCALE GENOMIC DNA]</scope>
    <source>
        <strain evidence="3">98AG31 / pathotype 3-4-7</strain>
    </source>
</reference>
<accession>F4RJA8</accession>
<dbReference type="AlphaFoldDB" id="F4RJA8"/>
<evidence type="ECO:0000313" key="2">
    <source>
        <dbReference type="EMBL" id="EGG07531.1"/>
    </source>
</evidence>
<gene>
    <name evidence="2" type="ORF">MELLADRAFT_62545</name>
</gene>
<evidence type="ECO:0000313" key="3">
    <source>
        <dbReference type="Proteomes" id="UP000001072"/>
    </source>
</evidence>